<feature type="region of interest" description="Disordered" evidence="1">
    <location>
        <begin position="148"/>
        <end position="313"/>
    </location>
</feature>
<dbReference type="GO" id="GO:0008017">
    <property type="term" value="F:microtubule binding"/>
    <property type="evidence" value="ECO:0007669"/>
    <property type="project" value="InterPro"/>
</dbReference>
<feature type="compositionally biased region" description="Basic and acidic residues" evidence="1">
    <location>
        <begin position="153"/>
        <end position="163"/>
    </location>
</feature>
<proteinExistence type="predicted"/>
<feature type="compositionally biased region" description="Polar residues" evidence="1">
    <location>
        <begin position="780"/>
        <end position="790"/>
    </location>
</feature>
<feature type="region of interest" description="Disordered" evidence="1">
    <location>
        <begin position="626"/>
        <end position="666"/>
    </location>
</feature>
<dbReference type="EMBL" id="SWLB01000014">
    <property type="protein sequence ID" value="KAF3329920.1"/>
    <property type="molecule type" value="Genomic_DNA"/>
</dbReference>
<feature type="region of interest" description="Disordered" evidence="1">
    <location>
        <begin position="523"/>
        <end position="557"/>
    </location>
</feature>
<feature type="region of interest" description="Disordered" evidence="1">
    <location>
        <begin position="327"/>
        <end position="353"/>
    </location>
</feature>
<feature type="compositionally biased region" description="Basic and acidic residues" evidence="1">
    <location>
        <begin position="273"/>
        <end position="282"/>
    </location>
</feature>
<feature type="region of interest" description="Disordered" evidence="1">
    <location>
        <begin position="743"/>
        <end position="790"/>
    </location>
</feature>
<dbReference type="PANTHER" id="PTHR33737:SF19">
    <property type="entry name" value="BNAA10G12980D PROTEIN"/>
    <property type="match status" value="1"/>
</dbReference>
<feature type="compositionally biased region" description="Basic and acidic residues" evidence="1">
    <location>
        <begin position="626"/>
        <end position="638"/>
    </location>
</feature>
<dbReference type="AlphaFoldDB" id="A0A833QNY0"/>
<feature type="region of interest" description="Disordered" evidence="1">
    <location>
        <begin position="685"/>
        <end position="711"/>
    </location>
</feature>
<comment type="caution">
    <text evidence="2">The sequence shown here is derived from an EMBL/GenBank/DDBJ whole genome shotgun (WGS) entry which is preliminary data.</text>
</comment>
<gene>
    <name evidence="2" type="ORF">FCM35_KLT05251</name>
</gene>
<evidence type="ECO:0000313" key="2">
    <source>
        <dbReference type="EMBL" id="KAF3329920.1"/>
    </source>
</evidence>
<dbReference type="PANTHER" id="PTHR33737">
    <property type="entry name" value="OS05G0121800 PROTEIN"/>
    <property type="match status" value="1"/>
</dbReference>
<dbReference type="Proteomes" id="UP000623129">
    <property type="component" value="Unassembled WGS sequence"/>
</dbReference>
<accession>A0A833QNY0</accession>
<feature type="compositionally biased region" description="Basic and acidic residues" evidence="1">
    <location>
        <begin position="545"/>
        <end position="557"/>
    </location>
</feature>
<dbReference type="InterPro" id="IPR045882">
    <property type="entry name" value="GPT1/2"/>
</dbReference>
<feature type="compositionally biased region" description="Polar residues" evidence="1">
    <location>
        <begin position="181"/>
        <end position="196"/>
    </location>
</feature>
<feature type="compositionally biased region" description="Basic and acidic residues" evidence="1">
    <location>
        <begin position="696"/>
        <end position="710"/>
    </location>
</feature>
<name>A0A833QNY0_9POAL</name>
<protein>
    <submittedName>
        <fullName evidence="2">Uncharacterized protein</fullName>
    </submittedName>
</protein>
<reference evidence="2" key="1">
    <citation type="submission" date="2020-01" db="EMBL/GenBank/DDBJ databases">
        <title>Genome sequence of Kobresia littledalei, the first chromosome-level genome in the family Cyperaceae.</title>
        <authorList>
            <person name="Qu G."/>
        </authorList>
    </citation>
    <scope>NUCLEOTIDE SEQUENCE</scope>
    <source>
        <strain evidence="2">C.B.Clarke</strain>
        <tissue evidence="2">Leaf</tissue>
    </source>
</reference>
<keyword evidence="3" id="KW-1185">Reference proteome</keyword>
<feature type="compositionally biased region" description="Polar residues" evidence="1">
    <location>
        <begin position="224"/>
        <end position="240"/>
    </location>
</feature>
<sequence length="790" mass="87406">MESDSTNLRCIIEEEEEDIEPSTVRYDKMPWKQDLRSIQEMEDKENIPEYPEHISDILVSDIKAFQSVKRTKKKGFNLRKSLAWNPAFFTEEGVLEPAELSHICGSVEESNRSTKSSNRHVLNEAVKNSYSKSQMKSELRSHTGRKLFITPELPRRQEKKAPERVANTSATDNVPKVQKFIQGSTTPISGVPNNKENVARAGENSNGPRRVPSVHEKEPLFPPKSSTGAESSAAMNSQTIPKAPINAPLTIKPSALRRPSPSFGFFTQGNVAAEREKSKEKTLTGMPSSLPKPPLSKRRSHIGHDTSTKLTAGTFPQSKIPQRMRFDRPMVNPTGTKRIEKSKKSSMEPREKSVASLGCISTKRDELHATQHTSNSILTEACSSIDENAVVTKSDDAGSNGDTNGVKHIEEENRICGGEETVTTLVTQNSVSSKTCSLMYVEAVISKSNDVDSKVNINGTNHTQQEEAVVTPSTCNRITPETCSSKDKHTTQGNIAKVSISPVRSLRGKTDFPPCKEKSLEKRFELDSGSSITSREKESFEDEKPEAGKVEEKGAEELSEPKIIPNFQTDLVPFSLSHMDVDVVISKSNNVESKVDNIGTKHTRYSDIVCEGQVEAVVTPLTCDRIPPERCSSKDKNTTRHNPSVGKVSISPLRTQRGKNDFSPCKEKSLEKRLKLDSGSSLATREKELFEDEKPEADKVEETGSEELSKGRIIPKFQTDLVPFSEEWLAALEAYGEEILVKKTGPVQNSPPDKTAPEPSPWSPVKRKAQDIGPYDCTKYSKTTPPSDSQ</sequence>
<dbReference type="OrthoDB" id="1931260at2759"/>
<evidence type="ECO:0000256" key="1">
    <source>
        <dbReference type="SAM" id="MobiDB-lite"/>
    </source>
</evidence>
<feature type="compositionally biased region" description="Basic and acidic residues" evidence="1">
    <location>
        <begin position="337"/>
        <end position="353"/>
    </location>
</feature>
<organism evidence="2 3">
    <name type="scientific">Carex littledalei</name>
    <dbReference type="NCBI Taxonomy" id="544730"/>
    <lineage>
        <taxon>Eukaryota</taxon>
        <taxon>Viridiplantae</taxon>
        <taxon>Streptophyta</taxon>
        <taxon>Embryophyta</taxon>
        <taxon>Tracheophyta</taxon>
        <taxon>Spermatophyta</taxon>
        <taxon>Magnoliopsida</taxon>
        <taxon>Liliopsida</taxon>
        <taxon>Poales</taxon>
        <taxon>Cyperaceae</taxon>
        <taxon>Cyperoideae</taxon>
        <taxon>Cariceae</taxon>
        <taxon>Carex</taxon>
        <taxon>Carex subgen. Euthyceras</taxon>
    </lineage>
</organism>
<evidence type="ECO:0000313" key="3">
    <source>
        <dbReference type="Proteomes" id="UP000623129"/>
    </source>
</evidence>